<protein>
    <submittedName>
        <fullName evidence="1">RBBP9/YdeN family alpha/beta hydrolase</fullName>
    </submittedName>
</protein>
<gene>
    <name evidence="1" type="ORF">ACFQSB_18940</name>
</gene>
<dbReference type="Gene3D" id="3.40.50.1820">
    <property type="entry name" value="alpha/beta hydrolase"/>
    <property type="match status" value="1"/>
</dbReference>
<dbReference type="InterPro" id="IPR029058">
    <property type="entry name" value="AB_hydrolase_fold"/>
</dbReference>
<reference evidence="2" key="1">
    <citation type="journal article" date="2019" name="Int. J. Syst. Evol. Microbiol.">
        <title>The Global Catalogue of Microorganisms (GCM) 10K type strain sequencing project: providing services to taxonomists for standard genome sequencing and annotation.</title>
        <authorList>
            <consortium name="The Broad Institute Genomics Platform"/>
            <consortium name="The Broad Institute Genome Sequencing Center for Infectious Disease"/>
            <person name="Wu L."/>
            <person name="Ma J."/>
        </authorList>
    </citation>
    <scope>NUCLEOTIDE SEQUENCE [LARGE SCALE GENOMIC DNA]</scope>
    <source>
        <strain evidence="2">CECT 7649</strain>
    </source>
</reference>
<dbReference type="SUPFAM" id="SSF53474">
    <property type="entry name" value="alpha/beta-Hydrolases"/>
    <property type="match status" value="1"/>
</dbReference>
<evidence type="ECO:0000313" key="2">
    <source>
        <dbReference type="Proteomes" id="UP001596496"/>
    </source>
</evidence>
<dbReference type="GO" id="GO:0016787">
    <property type="term" value="F:hydrolase activity"/>
    <property type="evidence" value="ECO:0007669"/>
    <property type="project" value="UniProtKB-KW"/>
</dbReference>
<organism evidence="1 2">
    <name type="scientific">Sphaerisporangium rhizosphaerae</name>
    <dbReference type="NCBI Taxonomy" id="2269375"/>
    <lineage>
        <taxon>Bacteria</taxon>
        <taxon>Bacillati</taxon>
        <taxon>Actinomycetota</taxon>
        <taxon>Actinomycetes</taxon>
        <taxon>Streptosporangiales</taxon>
        <taxon>Streptosporangiaceae</taxon>
        <taxon>Sphaerisporangium</taxon>
    </lineage>
</organism>
<dbReference type="Pfam" id="PF06821">
    <property type="entry name" value="Ser_hydrolase"/>
    <property type="match status" value="1"/>
</dbReference>
<dbReference type="Proteomes" id="UP001596496">
    <property type="component" value="Unassembled WGS sequence"/>
</dbReference>
<evidence type="ECO:0000313" key="1">
    <source>
        <dbReference type="EMBL" id="MFC7384294.1"/>
    </source>
</evidence>
<sequence length="189" mass="20018">MDATHGPALVYLAGIGNSGPGHWQAIWHARVPGGLWVEHSSWDAPVRDVWVREFDQALRAVEGPVILVAHSLGCTLVTEWAAQHKNDDVAGAFLVAVPDVHGPDFPAQAVGFDAPKHRRLSFRTVVVASDDDPYGSPGHAAEVAATIGAELVPIGRKGHINADSGLGDWPEGWALLTGSFPGFTGAFPR</sequence>
<proteinExistence type="predicted"/>
<dbReference type="InterPro" id="IPR010662">
    <property type="entry name" value="RBBP9/YdeN"/>
</dbReference>
<accession>A0ABW2P4H4</accession>
<keyword evidence="2" id="KW-1185">Reference proteome</keyword>
<dbReference type="EMBL" id="JBHTCG010000011">
    <property type="protein sequence ID" value="MFC7384294.1"/>
    <property type="molecule type" value="Genomic_DNA"/>
</dbReference>
<name>A0ABW2P4H4_9ACTN</name>
<dbReference type="RefSeq" id="WP_380828019.1">
    <property type="nucleotide sequence ID" value="NZ_JBHTCG010000011.1"/>
</dbReference>
<comment type="caution">
    <text evidence="1">The sequence shown here is derived from an EMBL/GenBank/DDBJ whole genome shotgun (WGS) entry which is preliminary data.</text>
</comment>
<keyword evidence="1" id="KW-0378">Hydrolase</keyword>